<evidence type="ECO:0000313" key="6">
    <source>
        <dbReference type="Proteomes" id="UP000230821"/>
    </source>
</evidence>
<dbReference type="PANTHER" id="PTHR47313">
    <property type="entry name" value="RIBOSOMAL RNA LARGE SUBUNIT METHYLTRANSFERASE K/L"/>
    <property type="match status" value="1"/>
</dbReference>
<dbReference type="Pfam" id="PF02926">
    <property type="entry name" value="THUMP"/>
    <property type="match status" value="1"/>
</dbReference>
<dbReference type="SMART" id="SM00981">
    <property type="entry name" value="THUMP"/>
    <property type="match status" value="1"/>
</dbReference>
<proteinExistence type="predicted"/>
<dbReference type="Gene3D" id="3.30.2130.30">
    <property type="match status" value="1"/>
</dbReference>
<dbReference type="Gene3D" id="3.40.50.150">
    <property type="entry name" value="Vaccinia Virus protein VP39"/>
    <property type="match status" value="1"/>
</dbReference>
<keyword evidence="2 5" id="KW-0808">Transferase</keyword>
<dbReference type="InterPro" id="IPR000241">
    <property type="entry name" value="RlmKL-like_Mtase"/>
</dbReference>
<dbReference type="SUPFAM" id="SSF53335">
    <property type="entry name" value="S-adenosyl-L-methionine-dependent methyltransferases"/>
    <property type="match status" value="1"/>
</dbReference>
<evidence type="ECO:0000256" key="1">
    <source>
        <dbReference type="ARBA" id="ARBA00022603"/>
    </source>
</evidence>
<dbReference type="GO" id="GO:0070043">
    <property type="term" value="F:rRNA (guanine-N7-)-methyltransferase activity"/>
    <property type="evidence" value="ECO:0007669"/>
    <property type="project" value="TreeGrafter"/>
</dbReference>
<feature type="domain" description="THUMP" evidence="4">
    <location>
        <begin position="49"/>
        <end position="160"/>
    </location>
</feature>
<dbReference type="PROSITE" id="PS51165">
    <property type="entry name" value="THUMP"/>
    <property type="match status" value="1"/>
</dbReference>
<dbReference type="PROSITE" id="PS00092">
    <property type="entry name" value="N6_MTASE"/>
    <property type="match status" value="1"/>
</dbReference>
<dbReference type="Pfam" id="PF01170">
    <property type="entry name" value="UPF0020"/>
    <property type="match status" value="1"/>
</dbReference>
<reference evidence="5 6" key="1">
    <citation type="submission" date="2017-10" db="EMBL/GenBank/DDBJ databases">
        <title>Novel microbial diversity and functional potential in the marine mammal oral microbiome.</title>
        <authorList>
            <person name="Dudek N.K."/>
            <person name="Sun C.L."/>
            <person name="Burstein D."/>
            <person name="Kantor R.S."/>
            <person name="Aliaga Goltsman D.S."/>
            <person name="Bik E.M."/>
            <person name="Thomas B.C."/>
            <person name="Banfield J.F."/>
            <person name="Relman D.A."/>
        </authorList>
    </citation>
    <scope>NUCLEOTIDE SEQUENCE [LARGE SCALE GENOMIC DNA]</scope>
    <source>
        <strain evidence="5">DOLJORAL78_47_16</strain>
    </source>
</reference>
<keyword evidence="1 5" id="KW-0489">Methyltransferase</keyword>
<dbReference type="InterPro" id="IPR053943">
    <property type="entry name" value="RlmKL-like_Mtase_CS"/>
</dbReference>
<evidence type="ECO:0000256" key="3">
    <source>
        <dbReference type="PROSITE-ProRule" id="PRU00529"/>
    </source>
</evidence>
<dbReference type="CDD" id="cd11715">
    <property type="entry name" value="THUMP_AdoMetMT"/>
    <property type="match status" value="1"/>
</dbReference>
<evidence type="ECO:0000259" key="4">
    <source>
        <dbReference type="PROSITE" id="PS51165"/>
    </source>
</evidence>
<dbReference type="GO" id="GO:0008990">
    <property type="term" value="F:rRNA (guanine-N2-)-methyltransferase activity"/>
    <property type="evidence" value="ECO:0007669"/>
    <property type="project" value="TreeGrafter"/>
</dbReference>
<dbReference type="Proteomes" id="UP000230821">
    <property type="component" value="Unassembled WGS sequence"/>
</dbReference>
<dbReference type="EMBL" id="PDSK01000132">
    <property type="protein sequence ID" value="PIE31710.1"/>
    <property type="molecule type" value="Genomic_DNA"/>
</dbReference>
<dbReference type="AlphaFoldDB" id="A0A2G6K8M5"/>
<evidence type="ECO:0000313" key="5">
    <source>
        <dbReference type="EMBL" id="PIE31710.1"/>
    </source>
</evidence>
<dbReference type="InterPro" id="IPR054170">
    <property type="entry name" value="RlmL_1st"/>
</dbReference>
<protein>
    <submittedName>
        <fullName evidence="5">RNA methyltransferase</fullName>
    </submittedName>
</protein>
<organism evidence="5 6">
    <name type="scientific">candidate division KSB3 bacterium</name>
    <dbReference type="NCBI Taxonomy" id="2044937"/>
    <lineage>
        <taxon>Bacteria</taxon>
        <taxon>candidate division KSB3</taxon>
    </lineage>
</organism>
<dbReference type="InterPro" id="IPR029063">
    <property type="entry name" value="SAM-dependent_MTases_sf"/>
</dbReference>
<name>A0A2G6K8M5_9BACT</name>
<gene>
    <name evidence="5" type="ORF">CSA56_17560</name>
</gene>
<dbReference type="InterPro" id="IPR004114">
    <property type="entry name" value="THUMP_dom"/>
</dbReference>
<dbReference type="PANTHER" id="PTHR47313:SF1">
    <property type="entry name" value="RIBOSOMAL RNA LARGE SUBUNIT METHYLTRANSFERASE K_L"/>
    <property type="match status" value="1"/>
</dbReference>
<accession>A0A2G6K8M5</accession>
<dbReference type="PROSITE" id="PS01261">
    <property type="entry name" value="UPF0020"/>
    <property type="match status" value="1"/>
</dbReference>
<sequence>MFAYQKNHRFFAQIANGLEQLGREELTSLGATDVKPTYRGLYFSADHAALYRINYTSRLTTRVLAPLLTFDCHSDRYLYKTARSMPWSKILTLATTFAIFANVSNSRIRHSQYAARKLKDAIVDQFRDTCGERPNVDPMHPDVWMNLYIHNNKATISLDTSGGSLHRRGYRQESVEAPMQETLAAAIIRLSEWDGTQPLYDPMCGSGTLLIEAFMRACHIPAGYLRQHFGSEHLPDFEKDTWKAVKRACNRQIRTLAHGLVRGSDCSGAAVEAAKTNCHMLPGGKQIGLTTKRFQEIEALEKAVIVCNPPYGVRLNNPKQTATLLREFGTFLKERCRGSSAYVYLGKESLVQQLPLKSTWKKPLNNGGLKGFLVKYALR</sequence>
<keyword evidence="3" id="KW-0694">RNA-binding</keyword>
<dbReference type="GO" id="GO:0003723">
    <property type="term" value="F:RNA binding"/>
    <property type="evidence" value="ECO:0007669"/>
    <property type="project" value="UniProtKB-UniRule"/>
</dbReference>
<dbReference type="Pfam" id="PF22020">
    <property type="entry name" value="RlmL_1st"/>
    <property type="match status" value="1"/>
</dbReference>
<dbReference type="InterPro" id="IPR002052">
    <property type="entry name" value="DNA_methylase_N6_adenine_CS"/>
</dbReference>
<comment type="caution">
    <text evidence="5">The sequence shown here is derived from an EMBL/GenBank/DDBJ whole genome shotgun (WGS) entry which is preliminary data.</text>
</comment>
<evidence type="ECO:0000256" key="2">
    <source>
        <dbReference type="ARBA" id="ARBA00022679"/>
    </source>
</evidence>